<evidence type="ECO:0000256" key="1">
    <source>
        <dbReference type="SAM" id="MobiDB-lite"/>
    </source>
</evidence>
<feature type="compositionally biased region" description="Basic and acidic residues" evidence="1">
    <location>
        <begin position="15"/>
        <end position="30"/>
    </location>
</feature>
<evidence type="ECO:0000313" key="3">
    <source>
        <dbReference type="Proteomes" id="UP001189624"/>
    </source>
</evidence>
<organism evidence="2 3">
    <name type="scientific">Sphenostylis stenocarpa</name>
    <dbReference type="NCBI Taxonomy" id="92480"/>
    <lineage>
        <taxon>Eukaryota</taxon>
        <taxon>Viridiplantae</taxon>
        <taxon>Streptophyta</taxon>
        <taxon>Embryophyta</taxon>
        <taxon>Tracheophyta</taxon>
        <taxon>Spermatophyta</taxon>
        <taxon>Magnoliopsida</taxon>
        <taxon>eudicotyledons</taxon>
        <taxon>Gunneridae</taxon>
        <taxon>Pentapetalae</taxon>
        <taxon>rosids</taxon>
        <taxon>fabids</taxon>
        <taxon>Fabales</taxon>
        <taxon>Fabaceae</taxon>
        <taxon>Papilionoideae</taxon>
        <taxon>50 kb inversion clade</taxon>
        <taxon>NPAAA clade</taxon>
        <taxon>indigoferoid/millettioid clade</taxon>
        <taxon>Phaseoleae</taxon>
        <taxon>Sphenostylis</taxon>
    </lineage>
</organism>
<sequence>MSPTIDEQYSPNLDLRSKRIAGEEEVEMSKKGGSGSSFQKDVPWRASSSSMKPLPKIHHSPLLCVSQTPATDYAVSVMRHPDPIGSGLGDEAIVEAAGPDCLVPGQKMPLQLLGLQVWPIHVDLKFLEPVGRELKMLGKFMDDAVELMNKSFIER</sequence>
<protein>
    <submittedName>
        <fullName evidence="2">Uncharacterized protein</fullName>
    </submittedName>
</protein>
<dbReference type="Proteomes" id="UP001189624">
    <property type="component" value="Chromosome 1"/>
</dbReference>
<dbReference type="EMBL" id="OY731398">
    <property type="protein sequence ID" value="CAJ1891808.1"/>
    <property type="molecule type" value="Genomic_DNA"/>
</dbReference>
<feature type="region of interest" description="Disordered" evidence="1">
    <location>
        <begin position="1"/>
        <end position="53"/>
    </location>
</feature>
<dbReference type="PANTHER" id="PTHR36737:SF1">
    <property type="entry name" value="EXPRESSED PROTEIN"/>
    <property type="match status" value="1"/>
</dbReference>
<dbReference type="GO" id="GO:0009941">
    <property type="term" value="C:chloroplast envelope"/>
    <property type="evidence" value="ECO:0007669"/>
    <property type="project" value="TreeGrafter"/>
</dbReference>
<proteinExistence type="predicted"/>
<keyword evidence="3" id="KW-1185">Reference proteome</keyword>
<dbReference type="AlphaFoldDB" id="A0AA86VW68"/>
<accession>A0AA86VW68</accession>
<gene>
    <name evidence="2" type="ORF">AYBTSS11_LOCUS2922</name>
</gene>
<name>A0AA86VW68_9FABA</name>
<reference evidence="2" key="1">
    <citation type="submission" date="2023-10" db="EMBL/GenBank/DDBJ databases">
        <authorList>
            <person name="Domelevo Entfellner J.-B."/>
        </authorList>
    </citation>
    <scope>NUCLEOTIDE SEQUENCE</scope>
</reference>
<feature type="compositionally biased region" description="Polar residues" evidence="1">
    <location>
        <begin position="1"/>
        <end position="11"/>
    </location>
</feature>
<evidence type="ECO:0000313" key="2">
    <source>
        <dbReference type="EMBL" id="CAJ1891808.1"/>
    </source>
</evidence>
<dbReference type="PANTHER" id="PTHR36737">
    <property type="entry name" value="EXPRESSED PROTEIN"/>
    <property type="match status" value="1"/>
</dbReference>
<dbReference type="Gramene" id="rna-AYBTSS11_LOCUS2922">
    <property type="protein sequence ID" value="CAJ1891808.1"/>
    <property type="gene ID" value="gene-AYBTSS11_LOCUS2922"/>
</dbReference>